<sequence>MDVQRMNNAAITLAILPADIVRILLQIMGLPIESLRLISPSWNNLVLEYLSVRDNLPPLRKVYFERLAQSNVAVVSAAWAPENDAHFLTYFRGWREDAQFGGYSSPPLNLVANYLRWSFPCNCVPIGPSVEANRHGLRLAFSRCSSIEKLGMDTPSARMMASFGRILRNVSVAKLSLRQFVLLEVDEITKLARSIKIDILAIITDDLAIMRNKEHLRAFFRDIIHTGVRQLEIWESKDKVFWIFGKDREYWDNMVAWLSCDEFTVQVVEVNAAGNGRKVQRLLVVPS</sequence>
<accession>A0A8R1USY9</accession>
<evidence type="ECO:0000313" key="1">
    <source>
        <dbReference type="EnsemblMetazoa" id="PPA37352.1"/>
    </source>
</evidence>
<dbReference type="AlphaFoldDB" id="A0A2A6BS67"/>
<keyword evidence="2" id="KW-1185">Reference proteome</keyword>
<accession>A0A2A6BS67</accession>
<protein>
    <submittedName>
        <fullName evidence="1">Uncharacterized protein</fullName>
    </submittedName>
</protein>
<dbReference type="Proteomes" id="UP000005239">
    <property type="component" value="Unassembled WGS sequence"/>
</dbReference>
<gene>
    <name evidence="1" type="primary">WBGene00275721</name>
</gene>
<reference evidence="2" key="1">
    <citation type="journal article" date="2008" name="Nat. Genet.">
        <title>The Pristionchus pacificus genome provides a unique perspective on nematode lifestyle and parasitism.</title>
        <authorList>
            <person name="Dieterich C."/>
            <person name="Clifton S.W."/>
            <person name="Schuster L.N."/>
            <person name="Chinwalla A."/>
            <person name="Delehaunty K."/>
            <person name="Dinkelacker I."/>
            <person name="Fulton L."/>
            <person name="Fulton R."/>
            <person name="Godfrey J."/>
            <person name="Minx P."/>
            <person name="Mitreva M."/>
            <person name="Roeseler W."/>
            <person name="Tian H."/>
            <person name="Witte H."/>
            <person name="Yang S.P."/>
            <person name="Wilson R.K."/>
            <person name="Sommer R.J."/>
        </authorList>
    </citation>
    <scope>NUCLEOTIDE SEQUENCE [LARGE SCALE GENOMIC DNA]</scope>
    <source>
        <strain evidence="2">PS312</strain>
    </source>
</reference>
<reference evidence="1" key="2">
    <citation type="submission" date="2022-06" db="UniProtKB">
        <authorList>
            <consortium name="EnsemblMetazoa"/>
        </authorList>
    </citation>
    <scope>IDENTIFICATION</scope>
    <source>
        <strain evidence="1">PS312</strain>
    </source>
</reference>
<organism evidence="1 2">
    <name type="scientific">Pristionchus pacificus</name>
    <name type="common">Parasitic nematode worm</name>
    <dbReference type="NCBI Taxonomy" id="54126"/>
    <lineage>
        <taxon>Eukaryota</taxon>
        <taxon>Metazoa</taxon>
        <taxon>Ecdysozoa</taxon>
        <taxon>Nematoda</taxon>
        <taxon>Chromadorea</taxon>
        <taxon>Rhabditida</taxon>
        <taxon>Rhabditina</taxon>
        <taxon>Diplogasteromorpha</taxon>
        <taxon>Diplogasteroidea</taxon>
        <taxon>Neodiplogasteridae</taxon>
        <taxon>Pristionchus</taxon>
    </lineage>
</organism>
<name>A0A2A6BS67_PRIPA</name>
<proteinExistence type="predicted"/>
<evidence type="ECO:0000313" key="2">
    <source>
        <dbReference type="Proteomes" id="UP000005239"/>
    </source>
</evidence>
<dbReference type="EnsemblMetazoa" id="PPA37352.1">
    <property type="protein sequence ID" value="PPA37352.1"/>
    <property type="gene ID" value="WBGene00275721"/>
</dbReference>